<evidence type="ECO:0000256" key="6">
    <source>
        <dbReference type="ARBA" id="ARBA00022989"/>
    </source>
</evidence>
<feature type="transmembrane region" description="Helical" evidence="8">
    <location>
        <begin position="901"/>
        <end position="921"/>
    </location>
</feature>
<evidence type="ECO:0000256" key="5">
    <source>
        <dbReference type="ARBA" id="ARBA00022824"/>
    </source>
</evidence>
<evidence type="ECO:0000313" key="10">
    <source>
        <dbReference type="Proteomes" id="UP000325081"/>
    </source>
</evidence>
<dbReference type="Proteomes" id="UP000325081">
    <property type="component" value="Unassembled WGS sequence"/>
</dbReference>
<feature type="transmembrane region" description="Helical" evidence="8">
    <location>
        <begin position="808"/>
        <end position="832"/>
    </location>
</feature>
<feature type="transmembrane region" description="Helical" evidence="8">
    <location>
        <begin position="860"/>
        <end position="880"/>
    </location>
</feature>
<comment type="subcellular location">
    <subcellularLocation>
        <location evidence="1 8">Endoplasmic reticulum membrane</location>
        <topology evidence="1 8">Multi-pass membrane protein</topology>
    </subcellularLocation>
</comment>
<comment type="similarity">
    <text evidence="8">Belongs to the glycosyltransferase 22 family.</text>
</comment>
<protein>
    <recommendedName>
        <fullName evidence="8">Mannosyltransferase</fullName>
        <ecNumber evidence="8">2.4.1.-</ecNumber>
    </recommendedName>
</protein>
<dbReference type="EMBL" id="BKCP01010514">
    <property type="protein sequence ID" value="GER53115.1"/>
    <property type="molecule type" value="Genomic_DNA"/>
</dbReference>
<organism evidence="9 10">
    <name type="scientific">Striga asiatica</name>
    <name type="common">Asiatic witchweed</name>
    <name type="synonym">Buchnera asiatica</name>
    <dbReference type="NCBI Taxonomy" id="4170"/>
    <lineage>
        <taxon>Eukaryota</taxon>
        <taxon>Viridiplantae</taxon>
        <taxon>Streptophyta</taxon>
        <taxon>Embryophyta</taxon>
        <taxon>Tracheophyta</taxon>
        <taxon>Spermatophyta</taxon>
        <taxon>Magnoliopsida</taxon>
        <taxon>eudicotyledons</taxon>
        <taxon>Gunneridae</taxon>
        <taxon>Pentapetalae</taxon>
        <taxon>asterids</taxon>
        <taxon>lamiids</taxon>
        <taxon>Lamiales</taxon>
        <taxon>Orobanchaceae</taxon>
        <taxon>Buchnereae</taxon>
        <taxon>Striga</taxon>
    </lineage>
</organism>
<evidence type="ECO:0000256" key="2">
    <source>
        <dbReference type="ARBA" id="ARBA00022676"/>
    </source>
</evidence>
<keyword evidence="6 8" id="KW-1133">Transmembrane helix</keyword>
<evidence type="ECO:0000256" key="1">
    <source>
        <dbReference type="ARBA" id="ARBA00004477"/>
    </source>
</evidence>
<dbReference type="GO" id="GO:0006506">
    <property type="term" value="P:GPI anchor biosynthetic process"/>
    <property type="evidence" value="ECO:0007669"/>
    <property type="project" value="TreeGrafter"/>
</dbReference>
<dbReference type="InterPro" id="IPR023213">
    <property type="entry name" value="CAT-like_dom_sf"/>
</dbReference>
<dbReference type="PANTHER" id="PTHR22760">
    <property type="entry name" value="GLYCOSYLTRANSFERASE"/>
    <property type="match status" value="1"/>
</dbReference>
<keyword evidence="4 8" id="KW-0812">Transmembrane</keyword>
<proteinExistence type="inferred from homology"/>
<evidence type="ECO:0000256" key="4">
    <source>
        <dbReference type="ARBA" id="ARBA00022692"/>
    </source>
</evidence>
<feature type="transmembrane region" description="Helical" evidence="8">
    <location>
        <begin position="839"/>
        <end position="854"/>
    </location>
</feature>
<comment type="caution">
    <text evidence="9">The sequence shown here is derived from an EMBL/GenBank/DDBJ whole genome shotgun (WGS) entry which is preliminary data.</text>
</comment>
<keyword evidence="2 8" id="KW-0328">Glycosyltransferase</keyword>
<keyword evidence="10" id="KW-1185">Reference proteome</keyword>
<evidence type="ECO:0000313" key="9">
    <source>
        <dbReference type="EMBL" id="GER53115.1"/>
    </source>
</evidence>
<evidence type="ECO:0000256" key="3">
    <source>
        <dbReference type="ARBA" id="ARBA00022679"/>
    </source>
</evidence>
<gene>
    <name evidence="9" type="ORF">STAS_30604</name>
</gene>
<reference evidence="10" key="1">
    <citation type="journal article" date="2019" name="Curr. Biol.">
        <title>Genome Sequence of Striga asiatica Provides Insight into the Evolution of Plant Parasitism.</title>
        <authorList>
            <person name="Yoshida S."/>
            <person name="Kim S."/>
            <person name="Wafula E.K."/>
            <person name="Tanskanen J."/>
            <person name="Kim Y.M."/>
            <person name="Honaas L."/>
            <person name="Yang Z."/>
            <person name="Spallek T."/>
            <person name="Conn C.E."/>
            <person name="Ichihashi Y."/>
            <person name="Cheong K."/>
            <person name="Cui S."/>
            <person name="Der J.P."/>
            <person name="Gundlach H."/>
            <person name="Jiao Y."/>
            <person name="Hori C."/>
            <person name="Ishida J.K."/>
            <person name="Kasahara H."/>
            <person name="Kiba T."/>
            <person name="Kim M.S."/>
            <person name="Koo N."/>
            <person name="Laohavisit A."/>
            <person name="Lee Y.H."/>
            <person name="Lumba S."/>
            <person name="McCourt P."/>
            <person name="Mortimer J.C."/>
            <person name="Mutuku J.M."/>
            <person name="Nomura T."/>
            <person name="Sasaki-Sekimoto Y."/>
            <person name="Seto Y."/>
            <person name="Wang Y."/>
            <person name="Wakatake T."/>
            <person name="Sakakibara H."/>
            <person name="Demura T."/>
            <person name="Yamaguchi S."/>
            <person name="Yoneyama K."/>
            <person name="Manabe R.I."/>
            <person name="Nelson D.C."/>
            <person name="Schulman A.H."/>
            <person name="Timko M.P."/>
            <person name="dePamphilis C.W."/>
            <person name="Choi D."/>
            <person name="Shirasu K."/>
        </authorList>
    </citation>
    <scope>NUCLEOTIDE SEQUENCE [LARGE SCALE GENOMIC DNA]</scope>
    <source>
        <strain evidence="10">cv. UVA1</strain>
    </source>
</reference>
<sequence length="1009" mass="113411">MHIKVTNSTLVKANKATPNTNLWISNFDVQMPTGFHTLTLYFYRFTGRPNFFDPKVLKESLAQALVDFYPVAGRLGLDENGRKEIICNNEGVLFVEAEADGEMDELGEFGPKLGLAPSVDYSKGISTYPLFLVQVTRFKCGGVCLGFAYEHNLSDGYSAIHFINTWSDLARGLPISMPPFLDRTVLRARDPPNPMYRHTELQFLTPTKTQLVNQSPMKYSAFKLTRAQLDTLKYKCQHAFGGVRPVPYSTYVALAAHAWRAVCRARGPPPPEDTCQETWLYIPVDGRSKLGLSRGYFGNVIVNAVVVASWVELVSSPLGFAAGKVREAVAKIAEGAYLRSALDYLEMHPTSMGARTGSPYGCPNLAVIEWAKLPFYEADFGWGGPVHVGLAEAPSEGATIVMQSRENDGGLLYAPPSECTPRYETPPASIPSPRYRQRSYRALSHLHLISPLSIWGGDFNIATHIACPKQPQGHIALKNCGAPQLVHHAPPPSLCSTIVAPPLPGSTTVTRENNPEVEKMRQRRNHVIPLPAGGADDVEKFTSTNLHIKKSHTSLSKIFIFCLVTRIINSLLVQTYFNPDEHWQAPEVAHRIAFGYGHLTWEWNKGIRSYLHPVLFAALYKVLALSHLDLSWFMIRAPRLLQSVFSAIGDLYLYKYSKALFGDNAAYWALFAQLTNWFMFFCITRTLSNSLETVLTVVSLYYWPCMRPSSCSVVSVSRKRALAIAALACAVRPTSAISWIYVGILELFTTRDKLKFVLVEAVPIGGLVLGFMLLLDRQLYGSWVVVPLNFVKFNFLSSGGDYYGTHAWHWYITQGFTIMLFTYIPFSIAGIIMSQEWKLSGLIIWVLGVYSLLGHKEFRFVLPVLPIALIFSGITLANLHQREISKRKQTWNSRKNRCSRLNMSVLFLLVTNLPMALYMSLVHQAMLIEERGELDESDQFLHDPLAFVTRLARNWTPPSHIVLFDSQEKSLKEFLVSNKFYEVKRFFHAHFKVDRELQGSIVVYTSQGQ</sequence>
<keyword evidence="3 9" id="KW-0808">Transferase</keyword>
<name>A0A5A7R603_STRAF</name>
<dbReference type="AlphaFoldDB" id="A0A5A7R603"/>
<evidence type="ECO:0000256" key="8">
    <source>
        <dbReference type="RuleBase" id="RU363075"/>
    </source>
</evidence>
<dbReference type="PANTHER" id="PTHR22760:SF4">
    <property type="entry name" value="GPI MANNOSYLTRANSFERASE 3"/>
    <property type="match status" value="1"/>
</dbReference>
<feature type="transmembrane region" description="Helical" evidence="8">
    <location>
        <begin position="722"/>
        <end position="744"/>
    </location>
</feature>
<dbReference type="Pfam" id="PF02458">
    <property type="entry name" value="Transferase"/>
    <property type="match status" value="1"/>
</dbReference>
<dbReference type="InterPro" id="IPR005599">
    <property type="entry name" value="GPI_mannosylTrfase"/>
</dbReference>
<dbReference type="Gene3D" id="3.30.559.10">
    <property type="entry name" value="Chloramphenicol acetyltransferase-like domain"/>
    <property type="match status" value="2"/>
</dbReference>
<dbReference type="OrthoDB" id="416834at2759"/>
<dbReference type="GO" id="GO:0000026">
    <property type="term" value="F:alpha-1,2-mannosyltransferase activity"/>
    <property type="evidence" value="ECO:0007669"/>
    <property type="project" value="TreeGrafter"/>
</dbReference>
<dbReference type="GO" id="GO:0005789">
    <property type="term" value="C:endoplasmic reticulum membrane"/>
    <property type="evidence" value="ECO:0007669"/>
    <property type="project" value="UniProtKB-SubCell"/>
</dbReference>
<keyword evidence="5 8" id="KW-0256">Endoplasmic reticulum</keyword>
<feature type="transmembrane region" description="Helical" evidence="8">
    <location>
        <begin position="756"/>
        <end position="775"/>
    </location>
</feature>
<keyword evidence="7 8" id="KW-0472">Membrane</keyword>
<evidence type="ECO:0000256" key="7">
    <source>
        <dbReference type="ARBA" id="ARBA00023136"/>
    </source>
</evidence>
<dbReference type="Pfam" id="PF03901">
    <property type="entry name" value="Glyco_transf_22"/>
    <property type="match status" value="1"/>
</dbReference>
<accession>A0A5A7R603</accession>
<dbReference type="EC" id="2.4.1.-" evidence="8"/>